<evidence type="ECO:0000256" key="2">
    <source>
        <dbReference type="ARBA" id="ARBA00022840"/>
    </source>
</evidence>
<dbReference type="InterPro" id="IPR011006">
    <property type="entry name" value="CheY-like_superfamily"/>
</dbReference>
<dbReference type="InterPro" id="IPR058031">
    <property type="entry name" value="AAA_lid_NorR"/>
</dbReference>
<dbReference type="Gene3D" id="3.40.50.300">
    <property type="entry name" value="P-loop containing nucleotide triphosphate hydrolases"/>
    <property type="match status" value="1"/>
</dbReference>
<dbReference type="InterPro" id="IPR027417">
    <property type="entry name" value="P-loop_NTPase"/>
</dbReference>
<dbReference type="SUPFAM" id="SSF46689">
    <property type="entry name" value="Homeodomain-like"/>
    <property type="match status" value="1"/>
</dbReference>
<keyword evidence="10" id="KW-1185">Reference proteome</keyword>
<dbReference type="Proteomes" id="UP000194798">
    <property type="component" value="Unassembled WGS sequence"/>
</dbReference>
<dbReference type="GO" id="GO:0003677">
    <property type="term" value="F:DNA binding"/>
    <property type="evidence" value="ECO:0007669"/>
    <property type="project" value="UniProtKB-KW"/>
</dbReference>
<dbReference type="InterPro" id="IPR002078">
    <property type="entry name" value="Sigma_54_int"/>
</dbReference>
<feature type="modified residue" description="4-aspartylphosphate" evidence="6">
    <location>
        <position position="52"/>
    </location>
</feature>
<dbReference type="EMBL" id="MSLT01000018">
    <property type="protein sequence ID" value="OUD13117.1"/>
    <property type="molecule type" value="Genomic_DNA"/>
</dbReference>
<dbReference type="GO" id="GO:0000160">
    <property type="term" value="P:phosphorelay signal transduction system"/>
    <property type="evidence" value="ECO:0007669"/>
    <property type="project" value="InterPro"/>
</dbReference>
<dbReference type="SUPFAM" id="SSF52172">
    <property type="entry name" value="CheY-like"/>
    <property type="match status" value="1"/>
</dbReference>
<evidence type="ECO:0000256" key="6">
    <source>
        <dbReference type="PROSITE-ProRule" id="PRU00169"/>
    </source>
</evidence>
<dbReference type="Pfam" id="PF25601">
    <property type="entry name" value="AAA_lid_14"/>
    <property type="match status" value="1"/>
</dbReference>
<dbReference type="Gene3D" id="1.10.10.60">
    <property type="entry name" value="Homeodomain-like"/>
    <property type="match status" value="1"/>
</dbReference>
<evidence type="ECO:0000256" key="4">
    <source>
        <dbReference type="ARBA" id="ARBA00023125"/>
    </source>
</evidence>
<dbReference type="PROSITE" id="PS50110">
    <property type="entry name" value="RESPONSE_REGULATORY"/>
    <property type="match status" value="1"/>
</dbReference>
<keyword evidence="1" id="KW-0547">Nucleotide-binding</keyword>
<comment type="caution">
    <text evidence="9">The sequence shown here is derived from an EMBL/GenBank/DDBJ whole genome shotgun (WGS) entry which is preliminary data.</text>
</comment>
<evidence type="ECO:0000256" key="1">
    <source>
        <dbReference type="ARBA" id="ARBA00022741"/>
    </source>
</evidence>
<evidence type="ECO:0000259" key="7">
    <source>
        <dbReference type="PROSITE" id="PS50045"/>
    </source>
</evidence>
<dbReference type="Gene3D" id="1.10.8.60">
    <property type="match status" value="1"/>
</dbReference>
<dbReference type="PANTHER" id="PTHR32071">
    <property type="entry name" value="TRANSCRIPTIONAL REGULATORY PROTEIN"/>
    <property type="match status" value="1"/>
</dbReference>
<dbReference type="GO" id="GO:0005524">
    <property type="term" value="F:ATP binding"/>
    <property type="evidence" value="ECO:0007669"/>
    <property type="project" value="UniProtKB-KW"/>
</dbReference>
<dbReference type="CDD" id="cd00009">
    <property type="entry name" value="AAA"/>
    <property type="match status" value="1"/>
</dbReference>
<dbReference type="PANTHER" id="PTHR32071:SF121">
    <property type="entry name" value="SIGMA L-DEPENDENT TRANSCRIPTIONAL REGULATOR YQIR-RELATED"/>
    <property type="match status" value="1"/>
</dbReference>
<accession>A0A251X693</accession>
<dbReference type="InterPro" id="IPR025944">
    <property type="entry name" value="Sigma_54_int_dom_CS"/>
</dbReference>
<keyword evidence="3" id="KW-0805">Transcription regulation</keyword>
<dbReference type="OrthoDB" id="5297379at2"/>
<sequence length="452" mass="51412">MSDILVIEDDPLLSQMLCDSLQQMGYSAHRTHTLKDAHLYLNQAEPSLILLDAYLPDGEGMQALPNLRDVCPVIMMTAYGSVRSAVTAMQAGAAEYLLKPMNVDELEVVVQRVLQNRTLEQDYQFYKKQCKRQNRHNKLTVGNSKALQHVQQLIQAVAPTDVSVLIQGESGTGKELAAMEVHKNSTRRDRNFVALDCCTLQEKLFESELFGHERGAFTGADRQKKGLIENAEGGTLFLDEIGEIDATIQAKLLRVLETGQFRRLGGTKDLVADVRIVAATNRDLEQMARSGQFRSDLYYRLSAFVVTLPPLRERREDIASLVQHFIHNHSFSRRIDKQFSKVALQQLVEYDWPGNIRELRNIVERAIILSGEQQIITPQHLSFCANFLQNNTRSTVQLNFEEEPSLSDIERDYFQLLMKKYSGHRSKIAAIMGVSERHIYRLIKKYASEENV</sequence>
<dbReference type="Pfam" id="PF00158">
    <property type="entry name" value="Sigma54_activat"/>
    <property type="match status" value="1"/>
</dbReference>
<dbReference type="SUPFAM" id="SSF52540">
    <property type="entry name" value="P-loop containing nucleoside triphosphate hydrolases"/>
    <property type="match status" value="1"/>
</dbReference>
<evidence type="ECO:0000313" key="10">
    <source>
        <dbReference type="Proteomes" id="UP000194798"/>
    </source>
</evidence>
<dbReference type="GO" id="GO:0006355">
    <property type="term" value="P:regulation of DNA-templated transcription"/>
    <property type="evidence" value="ECO:0007669"/>
    <property type="project" value="InterPro"/>
</dbReference>
<dbReference type="AlphaFoldDB" id="A0A251X693"/>
<keyword evidence="4" id="KW-0238">DNA-binding</keyword>
<feature type="domain" description="Sigma-54 factor interaction" evidence="7">
    <location>
        <begin position="140"/>
        <end position="368"/>
    </location>
</feature>
<dbReference type="PROSITE" id="PS00688">
    <property type="entry name" value="SIGMA54_INTERACT_3"/>
    <property type="match status" value="1"/>
</dbReference>
<evidence type="ECO:0000256" key="3">
    <source>
        <dbReference type="ARBA" id="ARBA00023015"/>
    </source>
</evidence>
<reference evidence="9 10" key="1">
    <citation type="submission" date="2016-12" db="EMBL/GenBank/DDBJ databases">
        <title>Thioflexothrix psekupsii D3 genome sequencing and assembly.</title>
        <authorList>
            <person name="Fomenkov A."/>
            <person name="Vincze T."/>
            <person name="Grabovich M."/>
            <person name="Anton B.P."/>
            <person name="Dubinina G."/>
            <person name="Orlova M."/>
            <person name="Belousova E."/>
            <person name="Roberts R.J."/>
        </authorList>
    </citation>
    <scope>NUCLEOTIDE SEQUENCE [LARGE SCALE GENOMIC DNA]</scope>
    <source>
        <strain evidence="9">D3</strain>
    </source>
</reference>
<gene>
    <name evidence="9" type="ORF">TPSD3_10750</name>
</gene>
<feature type="domain" description="Response regulatory" evidence="8">
    <location>
        <begin position="3"/>
        <end position="114"/>
    </location>
</feature>
<name>A0A251X693_9GAMM</name>
<protein>
    <submittedName>
        <fullName evidence="9">Fis family transcriptional regulator</fullName>
    </submittedName>
</protein>
<dbReference type="PROSITE" id="PS50045">
    <property type="entry name" value="SIGMA54_INTERACT_4"/>
    <property type="match status" value="1"/>
</dbReference>
<evidence type="ECO:0000313" key="9">
    <source>
        <dbReference type="EMBL" id="OUD13117.1"/>
    </source>
</evidence>
<evidence type="ECO:0000256" key="5">
    <source>
        <dbReference type="ARBA" id="ARBA00023163"/>
    </source>
</evidence>
<dbReference type="SMART" id="SM00382">
    <property type="entry name" value="AAA"/>
    <property type="match status" value="1"/>
</dbReference>
<dbReference type="InterPro" id="IPR025943">
    <property type="entry name" value="Sigma_54_int_dom_ATP-bd_2"/>
</dbReference>
<dbReference type="FunFam" id="3.40.50.300:FF:000006">
    <property type="entry name" value="DNA-binding transcriptional regulator NtrC"/>
    <property type="match status" value="1"/>
</dbReference>
<dbReference type="InterPro" id="IPR003593">
    <property type="entry name" value="AAA+_ATPase"/>
</dbReference>
<keyword evidence="5" id="KW-0804">Transcription</keyword>
<organism evidence="9 10">
    <name type="scientific">Thioflexithrix psekupsensis</name>
    <dbReference type="NCBI Taxonomy" id="1570016"/>
    <lineage>
        <taxon>Bacteria</taxon>
        <taxon>Pseudomonadati</taxon>
        <taxon>Pseudomonadota</taxon>
        <taxon>Gammaproteobacteria</taxon>
        <taxon>Thiotrichales</taxon>
        <taxon>Thioflexithrix</taxon>
    </lineage>
</organism>
<dbReference type="InterPro" id="IPR009057">
    <property type="entry name" value="Homeodomain-like_sf"/>
</dbReference>
<evidence type="ECO:0000259" key="8">
    <source>
        <dbReference type="PROSITE" id="PS50110"/>
    </source>
</evidence>
<keyword evidence="2" id="KW-0067">ATP-binding</keyword>
<dbReference type="InterPro" id="IPR001789">
    <property type="entry name" value="Sig_transdc_resp-reg_receiver"/>
</dbReference>
<proteinExistence type="predicted"/>
<dbReference type="Gene3D" id="3.40.50.2300">
    <property type="match status" value="1"/>
</dbReference>
<keyword evidence="6" id="KW-0597">Phosphoprotein</keyword>
<dbReference type="Pfam" id="PF00072">
    <property type="entry name" value="Response_reg"/>
    <property type="match status" value="1"/>
</dbReference>
<dbReference type="RefSeq" id="WP_086488564.1">
    <property type="nucleotide sequence ID" value="NZ_MSLT01000018.1"/>
</dbReference>
<dbReference type="SMART" id="SM00448">
    <property type="entry name" value="REC"/>
    <property type="match status" value="1"/>
</dbReference>
<dbReference type="PROSITE" id="PS00676">
    <property type="entry name" value="SIGMA54_INTERACT_2"/>
    <property type="match status" value="1"/>
</dbReference>